<dbReference type="RefSeq" id="XP_013904319.1">
    <property type="nucleotide sequence ID" value="XM_014048865.1"/>
</dbReference>
<gene>
    <name evidence="3" type="ORF">MNEG_2660</name>
</gene>
<dbReference type="GeneID" id="25735538"/>
<dbReference type="OrthoDB" id="406631at2759"/>
<dbReference type="STRING" id="145388.A0A0D2MRS4"/>
<dbReference type="EMBL" id="KK100528">
    <property type="protein sequence ID" value="KIZ05300.1"/>
    <property type="molecule type" value="Genomic_DNA"/>
</dbReference>
<sequence>MADVETPSTGGPVKPAKTRAPPSPIIPKALAALAIATLVAIPVVVPLVVMKVTGRSGRQWSTLADAIEAPPNVVVTPNEEVSKEEVKEAFLKITDQTFERFCRPYYTAGFNAYELVEASMVSKRAETVDNLSGADIVDQTLRDAAASGINTIRMWAHTTTSLYPFQTAPGVYDERGLKALDFVLETARKYGLQFRKRQLPSNRPQDRPAA</sequence>
<dbReference type="PANTHER" id="PTHR31451">
    <property type="match status" value="1"/>
</dbReference>
<dbReference type="PANTHER" id="PTHR31451:SF39">
    <property type="entry name" value="MANNAN ENDO-1,4-BETA-MANNOSIDASE 1"/>
    <property type="match status" value="1"/>
</dbReference>
<evidence type="ECO:0000256" key="1">
    <source>
        <dbReference type="SAM" id="MobiDB-lite"/>
    </source>
</evidence>
<dbReference type="SUPFAM" id="SSF51445">
    <property type="entry name" value="(Trans)glycosidases"/>
    <property type="match status" value="1"/>
</dbReference>
<name>A0A0D2MRS4_9CHLO</name>
<dbReference type="AlphaFoldDB" id="A0A0D2MRS4"/>
<evidence type="ECO:0000256" key="2">
    <source>
        <dbReference type="SAM" id="Phobius"/>
    </source>
</evidence>
<evidence type="ECO:0000313" key="3">
    <source>
        <dbReference type="EMBL" id="KIZ05300.1"/>
    </source>
</evidence>
<feature type="region of interest" description="Disordered" evidence="1">
    <location>
        <begin position="1"/>
        <end position="20"/>
    </location>
</feature>
<dbReference type="GO" id="GO:0005576">
    <property type="term" value="C:extracellular region"/>
    <property type="evidence" value="ECO:0007669"/>
    <property type="project" value="UniProtKB-SubCell"/>
</dbReference>
<dbReference type="InterPro" id="IPR045053">
    <property type="entry name" value="MAN-like"/>
</dbReference>
<dbReference type="Gene3D" id="3.20.20.80">
    <property type="entry name" value="Glycosidases"/>
    <property type="match status" value="1"/>
</dbReference>
<evidence type="ECO:0000313" key="4">
    <source>
        <dbReference type="Proteomes" id="UP000054498"/>
    </source>
</evidence>
<dbReference type="InterPro" id="IPR017853">
    <property type="entry name" value="GH"/>
</dbReference>
<keyword evidence="2" id="KW-0472">Membrane</keyword>
<protein>
    <submittedName>
        <fullName evidence="3">Uncharacterized protein</fullName>
    </submittedName>
</protein>
<organism evidence="3 4">
    <name type="scientific">Monoraphidium neglectum</name>
    <dbReference type="NCBI Taxonomy" id="145388"/>
    <lineage>
        <taxon>Eukaryota</taxon>
        <taxon>Viridiplantae</taxon>
        <taxon>Chlorophyta</taxon>
        <taxon>core chlorophytes</taxon>
        <taxon>Chlorophyceae</taxon>
        <taxon>CS clade</taxon>
        <taxon>Sphaeropleales</taxon>
        <taxon>Selenastraceae</taxon>
        <taxon>Monoraphidium</taxon>
    </lineage>
</organism>
<dbReference type="Proteomes" id="UP000054498">
    <property type="component" value="Unassembled WGS sequence"/>
</dbReference>
<dbReference type="KEGG" id="mng:MNEG_2660"/>
<proteinExistence type="predicted"/>
<accession>A0A0D2MRS4</accession>
<reference evidence="3 4" key="1">
    <citation type="journal article" date="2013" name="BMC Genomics">
        <title>Reconstruction of the lipid metabolism for the microalga Monoraphidium neglectum from its genome sequence reveals characteristics suitable for biofuel production.</title>
        <authorList>
            <person name="Bogen C."/>
            <person name="Al-Dilaimi A."/>
            <person name="Albersmeier A."/>
            <person name="Wichmann J."/>
            <person name="Grundmann M."/>
            <person name="Rupp O."/>
            <person name="Lauersen K.J."/>
            <person name="Blifernez-Klassen O."/>
            <person name="Kalinowski J."/>
            <person name="Goesmann A."/>
            <person name="Mussgnug J.H."/>
            <person name="Kruse O."/>
        </authorList>
    </citation>
    <scope>NUCLEOTIDE SEQUENCE [LARGE SCALE GENOMIC DNA]</scope>
    <source>
        <strain evidence="3 4">SAG 48.87</strain>
    </source>
</reference>
<feature type="transmembrane region" description="Helical" evidence="2">
    <location>
        <begin position="29"/>
        <end position="49"/>
    </location>
</feature>
<keyword evidence="4" id="KW-1185">Reference proteome</keyword>
<keyword evidence="2" id="KW-1133">Transmembrane helix</keyword>
<keyword evidence="2" id="KW-0812">Transmembrane</keyword>
<dbReference type="GO" id="GO:0016985">
    <property type="term" value="F:mannan endo-1,4-beta-mannosidase activity"/>
    <property type="evidence" value="ECO:0007669"/>
    <property type="project" value="UniProtKB-EC"/>
</dbReference>